<feature type="transmembrane region" description="Helical" evidence="2">
    <location>
        <begin position="107"/>
        <end position="126"/>
    </location>
</feature>
<evidence type="ECO:0000313" key="3">
    <source>
        <dbReference type="EMBL" id="KAE8280121.1"/>
    </source>
</evidence>
<gene>
    <name evidence="3" type="ORF">D5F01_LYC22259</name>
</gene>
<comment type="caution">
    <text evidence="3">The sequence shown here is derived from an EMBL/GenBank/DDBJ whole genome shotgun (WGS) entry which is preliminary data.</text>
</comment>
<organism evidence="3 4">
    <name type="scientific">Larimichthys crocea</name>
    <name type="common">Large yellow croaker</name>
    <name type="synonym">Pseudosciaena crocea</name>
    <dbReference type="NCBI Taxonomy" id="215358"/>
    <lineage>
        <taxon>Eukaryota</taxon>
        <taxon>Metazoa</taxon>
        <taxon>Chordata</taxon>
        <taxon>Craniata</taxon>
        <taxon>Vertebrata</taxon>
        <taxon>Euteleostomi</taxon>
        <taxon>Actinopterygii</taxon>
        <taxon>Neopterygii</taxon>
        <taxon>Teleostei</taxon>
        <taxon>Neoteleostei</taxon>
        <taxon>Acanthomorphata</taxon>
        <taxon>Eupercaria</taxon>
        <taxon>Sciaenidae</taxon>
        <taxon>Larimichthys</taxon>
    </lineage>
</organism>
<feature type="compositionally biased region" description="Basic and acidic residues" evidence="1">
    <location>
        <begin position="171"/>
        <end position="191"/>
    </location>
</feature>
<evidence type="ECO:0000256" key="2">
    <source>
        <dbReference type="SAM" id="Phobius"/>
    </source>
</evidence>
<keyword evidence="2" id="KW-0812">Transmembrane</keyword>
<sequence length="191" mass="20717">MDEMRTALRTLAFLPPSWGRLSRPLSDISLIWSAQDPRPTGTGTSHRASPVPPQLAPRARPPSALTRPATPSAVLPPPLSPRDGKGEGGTTVGTVGTVTVPPRPRRFLLYPLTLALLLLLLLLLPLDRAVTDMGREKEDEITNGFQNEEYQLSLGMGIEGGTGKDEEEEDVLVKEKAPGRDRKGRQRSEVG</sequence>
<proteinExistence type="predicted"/>
<evidence type="ECO:0000256" key="1">
    <source>
        <dbReference type="SAM" id="MobiDB-lite"/>
    </source>
</evidence>
<name>A0A6G0HM60_LARCR</name>
<keyword evidence="2" id="KW-0472">Membrane</keyword>
<evidence type="ECO:0000313" key="4">
    <source>
        <dbReference type="Proteomes" id="UP000424527"/>
    </source>
</evidence>
<feature type="region of interest" description="Disordered" evidence="1">
    <location>
        <begin position="34"/>
        <end position="97"/>
    </location>
</feature>
<accession>A0A6G0HM60</accession>
<protein>
    <submittedName>
        <fullName evidence="3">Uncharacterized protein</fullName>
    </submittedName>
</protein>
<dbReference type="AlphaFoldDB" id="A0A6G0HM60"/>
<dbReference type="EMBL" id="REGW02000022">
    <property type="protein sequence ID" value="KAE8280121.1"/>
    <property type="molecule type" value="Genomic_DNA"/>
</dbReference>
<keyword evidence="4" id="KW-1185">Reference proteome</keyword>
<dbReference type="Proteomes" id="UP000424527">
    <property type="component" value="Unassembled WGS sequence"/>
</dbReference>
<feature type="region of interest" description="Disordered" evidence="1">
    <location>
        <begin position="143"/>
        <end position="191"/>
    </location>
</feature>
<reference evidence="3 4" key="1">
    <citation type="submission" date="2019-07" db="EMBL/GenBank/DDBJ databases">
        <title>Chromosome genome assembly for large yellow croaker.</title>
        <authorList>
            <person name="Xiao S."/>
        </authorList>
    </citation>
    <scope>NUCLEOTIDE SEQUENCE [LARGE SCALE GENOMIC DNA]</scope>
    <source>
        <strain evidence="3">JMULYC20181020</strain>
        <tissue evidence="3">Muscle</tissue>
    </source>
</reference>
<keyword evidence="2" id="KW-1133">Transmembrane helix</keyword>